<evidence type="ECO:0000313" key="13">
    <source>
        <dbReference type="EMBL" id="BAT59675.1"/>
    </source>
</evidence>
<comment type="catalytic activity">
    <reaction evidence="8 9 10">
        <text>2-[(2R,5Z)-2-carboxy-4-methylthiazol-5(2H)-ylidene]ethyl phosphate + 4-amino-2-methyl-5-(diphosphooxymethyl)pyrimidine + 2 H(+) = thiamine phosphate + CO2 + diphosphate</text>
        <dbReference type="Rhea" id="RHEA:47844"/>
        <dbReference type="ChEBI" id="CHEBI:15378"/>
        <dbReference type="ChEBI" id="CHEBI:16526"/>
        <dbReference type="ChEBI" id="CHEBI:33019"/>
        <dbReference type="ChEBI" id="CHEBI:37575"/>
        <dbReference type="ChEBI" id="CHEBI:57841"/>
        <dbReference type="ChEBI" id="CHEBI:62899"/>
        <dbReference type="EC" id="2.5.1.3"/>
    </reaction>
</comment>
<evidence type="ECO:0000313" key="14">
    <source>
        <dbReference type="Proteomes" id="UP000236884"/>
    </source>
</evidence>
<accession>A0A0S3PUT6</accession>
<comment type="catalytic activity">
    <reaction evidence="7 9 10">
        <text>2-(2-carboxy-4-methylthiazol-5-yl)ethyl phosphate + 4-amino-2-methyl-5-(diphosphooxymethyl)pyrimidine + 2 H(+) = thiamine phosphate + CO2 + diphosphate</text>
        <dbReference type="Rhea" id="RHEA:47848"/>
        <dbReference type="ChEBI" id="CHEBI:15378"/>
        <dbReference type="ChEBI" id="CHEBI:16526"/>
        <dbReference type="ChEBI" id="CHEBI:33019"/>
        <dbReference type="ChEBI" id="CHEBI:37575"/>
        <dbReference type="ChEBI" id="CHEBI:57841"/>
        <dbReference type="ChEBI" id="CHEBI:62890"/>
        <dbReference type="EC" id="2.5.1.3"/>
    </reaction>
</comment>
<feature type="binding site" evidence="9">
    <location>
        <position position="105"/>
    </location>
    <ligand>
        <name>Mg(2+)</name>
        <dbReference type="ChEBI" id="CHEBI:18420"/>
    </ligand>
</feature>
<dbReference type="HAMAP" id="MF_00097">
    <property type="entry name" value="TMP_synthase"/>
    <property type="match status" value="1"/>
</dbReference>
<evidence type="ECO:0000256" key="9">
    <source>
        <dbReference type="HAMAP-Rule" id="MF_00097"/>
    </source>
</evidence>
<dbReference type="PANTHER" id="PTHR20857">
    <property type="entry name" value="THIAMINE-PHOSPHATE PYROPHOSPHORYLASE"/>
    <property type="match status" value="1"/>
</dbReference>
<dbReference type="Proteomes" id="UP000236884">
    <property type="component" value="Chromosome"/>
</dbReference>
<feature type="binding site" evidence="9">
    <location>
        <begin position="150"/>
        <end position="152"/>
    </location>
    <ligand>
        <name>2-[(2R,5Z)-2-carboxy-4-methylthiazol-5(2H)-ylidene]ethyl phosphate</name>
        <dbReference type="ChEBI" id="CHEBI:62899"/>
    </ligand>
</feature>
<comment type="catalytic activity">
    <reaction evidence="6 9 10">
        <text>4-methyl-5-(2-phosphooxyethyl)-thiazole + 4-amino-2-methyl-5-(diphosphooxymethyl)pyrimidine + H(+) = thiamine phosphate + diphosphate</text>
        <dbReference type="Rhea" id="RHEA:22328"/>
        <dbReference type="ChEBI" id="CHEBI:15378"/>
        <dbReference type="ChEBI" id="CHEBI:33019"/>
        <dbReference type="ChEBI" id="CHEBI:37575"/>
        <dbReference type="ChEBI" id="CHEBI:57841"/>
        <dbReference type="ChEBI" id="CHEBI:58296"/>
        <dbReference type="EC" id="2.5.1.3"/>
    </reaction>
</comment>
<feature type="binding site" evidence="9">
    <location>
        <begin position="53"/>
        <end position="57"/>
    </location>
    <ligand>
        <name>4-amino-2-methyl-5-(diphosphooxymethyl)pyrimidine</name>
        <dbReference type="ChEBI" id="CHEBI:57841"/>
    </ligand>
</feature>
<protein>
    <recommendedName>
        <fullName evidence="9">Thiamine-phosphate synthase</fullName>
        <shortName evidence="9">TP synthase</shortName>
        <shortName evidence="9">TPS</shortName>
        <ecNumber evidence="9">2.5.1.3</ecNumber>
    </recommendedName>
    <alternativeName>
        <fullName evidence="9">Thiamine-phosphate pyrophosphorylase</fullName>
        <shortName evidence="9">TMP pyrophosphorylase</shortName>
        <shortName evidence="9">TMP-PPase</shortName>
    </alternativeName>
</protein>
<comment type="cofactor">
    <cofactor evidence="9">
        <name>Mg(2+)</name>
        <dbReference type="ChEBI" id="CHEBI:18420"/>
    </cofactor>
    <text evidence="9">Binds 1 Mg(2+) ion per subunit.</text>
</comment>
<dbReference type="GO" id="GO:0005737">
    <property type="term" value="C:cytoplasm"/>
    <property type="evidence" value="ECO:0007669"/>
    <property type="project" value="TreeGrafter"/>
</dbReference>
<keyword evidence="2 9" id="KW-0808">Transferase</keyword>
<feature type="binding site" evidence="9">
    <location>
        <position position="86"/>
    </location>
    <ligand>
        <name>Mg(2+)</name>
        <dbReference type="ChEBI" id="CHEBI:18420"/>
    </ligand>
</feature>
<gene>
    <name evidence="13" type="primary">thiE_1</name>
    <name evidence="9" type="synonym">thiE</name>
    <name evidence="13" type="ORF">GJW-30_1_02208</name>
</gene>
<comment type="similarity">
    <text evidence="9 10">Belongs to the thiamine-phosphate synthase family.</text>
</comment>
<evidence type="ECO:0000256" key="7">
    <source>
        <dbReference type="ARBA" id="ARBA00047851"/>
    </source>
</evidence>
<evidence type="ECO:0000259" key="12">
    <source>
        <dbReference type="Pfam" id="PF02581"/>
    </source>
</evidence>
<dbReference type="GO" id="GO:0004789">
    <property type="term" value="F:thiamine-phosphate diphosphorylase activity"/>
    <property type="evidence" value="ECO:0007669"/>
    <property type="project" value="UniProtKB-UniRule"/>
</dbReference>
<evidence type="ECO:0000256" key="3">
    <source>
        <dbReference type="ARBA" id="ARBA00022723"/>
    </source>
</evidence>
<dbReference type="GO" id="GO:0000287">
    <property type="term" value="F:magnesium ion binding"/>
    <property type="evidence" value="ECO:0007669"/>
    <property type="project" value="UniProtKB-UniRule"/>
</dbReference>
<dbReference type="GO" id="GO:0009228">
    <property type="term" value="P:thiamine biosynthetic process"/>
    <property type="evidence" value="ECO:0007669"/>
    <property type="project" value="UniProtKB-KW"/>
</dbReference>
<keyword evidence="14" id="KW-1185">Reference proteome</keyword>
<feature type="binding site" evidence="9">
    <location>
        <position position="124"/>
    </location>
    <ligand>
        <name>4-amino-2-methyl-5-(diphosphooxymethyl)pyrimidine</name>
        <dbReference type="ChEBI" id="CHEBI:57841"/>
    </ligand>
</feature>
<dbReference type="EC" id="2.5.1.3" evidence="9"/>
<reference evidence="13 14" key="1">
    <citation type="submission" date="2015-08" db="EMBL/GenBank/DDBJ databases">
        <title>Investigation of the bacterial diversity of lava forest soil.</title>
        <authorList>
            <person name="Lee J.S."/>
        </authorList>
    </citation>
    <scope>NUCLEOTIDE SEQUENCE [LARGE SCALE GENOMIC DNA]</scope>
    <source>
        <strain evidence="13 14">GJW-30</strain>
    </source>
</reference>
<feature type="domain" description="Thiamine phosphate synthase/TenI" evidence="12">
    <location>
        <begin position="23"/>
        <end position="210"/>
    </location>
</feature>
<dbReference type="EMBL" id="AP014946">
    <property type="protein sequence ID" value="BAT59675.1"/>
    <property type="molecule type" value="Genomic_DNA"/>
</dbReference>
<dbReference type="InterPro" id="IPR013785">
    <property type="entry name" value="Aldolase_TIM"/>
</dbReference>
<evidence type="ECO:0000256" key="5">
    <source>
        <dbReference type="ARBA" id="ARBA00022977"/>
    </source>
</evidence>
<feature type="binding site" evidence="9">
    <location>
        <position position="85"/>
    </location>
    <ligand>
        <name>4-amino-2-methyl-5-(diphosphooxymethyl)pyrimidine</name>
        <dbReference type="ChEBI" id="CHEBI:57841"/>
    </ligand>
</feature>
<sequence>MGETLDQILQPGRCHTMKVDLRLYALVDPEHTGGHDIAALAAAVVKGGATLVQLRDKKGSTREMIARARAIHAALKGTGVPLLINDRVDVALAAGVEGVHIGWDDMAADDARRLLGKGAIIGLSINSAERARTAPIELLDYVCIGGVFATTSKDNPNPPQGVAGVCAFADIIRPRAPKGFPVGAIAGITAANAGEVIAGGLDGVAVITALSLKPDPEAAARELRGIVDRSLKVGAGAPA</sequence>
<dbReference type="InterPro" id="IPR034291">
    <property type="entry name" value="TMP_synthase"/>
</dbReference>
<evidence type="ECO:0000256" key="4">
    <source>
        <dbReference type="ARBA" id="ARBA00022842"/>
    </source>
</evidence>
<organism evidence="13 14">
    <name type="scientific">Variibacter gotjawalensis</name>
    <dbReference type="NCBI Taxonomy" id="1333996"/>
    <lineage>
        <taxon>Bacteria</taxon>
        <taxon>Pseudomonadati</taxon>
        <taxon>Pseudomonadota</taxon>
        <taxon>Alphaproteobacteria</taxon>
        <taxon>Hyphomicrobiales</taxon>
        <taxon>Nitrobacteraceae</taxon>
        <taxon>Variibacter</taxon>
    </lineage>
</organism>
<feature type="binding site" evidence="9">
    <location>
        <position position="187"/>
    </location>
    <ligand>
        <name>2-[(2R,5Z)-2-carboxy-4-methylthiazol-5(2H)-ylidene]ethyl phosphate</name>
        <dbReference type="ChEBI" id="CHEBI:62899"/>
    </ligand>
</feature>
<keyword evidence="4 9" id="KW-0460">Magnesium</keyword>
<dbReference type="InterPro" id="IPR022998">
    <property type="entry name" value="ThiamineP_synth_TenI"/>
</dbReference>
<comment type="function">
    <text evidence="9">Condenses 4-methyl-5-(beta-hydroxyethyl)thiazole monophosphate (THZ-P) and 2-methyl-4-amino-5-hydroxymethyl pyrimidine pyrophosphate (HMP-PP) to form thiamine monophosphate (TMP).</text>
</comment>
<evidence type="ECO:0000256" key="11">
    <source>
        <dbReference type="RuleBase" id="RU004253"/>
    </source>
</evidence>
<dbReference type="InterPro" id="IPR036206">
    <property type="entry name" value="ThiamineP_synth_sf"/>
</dbReference>
<proteinExistence type="inferred from homology"/>
<dbReference type="UniPathway" id="UPA00060">
    <property type="reaction ID" value="UER00141"/>
</dbReference>
<evidence type="ECO:0000256" key="1">
    <source>
        <dbReference type="ARBA" id="ARBA00005165"/>
    </source>
</evidence>
<dbReference type="AlphaFoldDB" id="A0A0S3PUT6"/>
<dbReference type="Gene3D" id="3.20.20.70">
    <property type="entry name" value="Aldolase class I"/>
    <property type="match status" value="1"/>
</dbReference>
<evidence type="ECO:0000256" key="8">
    <source>
        <dbReference type="ARBA" id="ARBA00047883"/>
    </source>
</evidence>
<dbReference type="Pfam" id="PF02581">
    <property type="entry name" value="TMP-TENI"/>
    <property type="match status" value="1"/>
</dbReference>
<name>A0A0S3PUT6_9BRAD</name>
<dbReference type="SUPFAM" id="SSF51391">
    <property type="entry name" value="Thiamin phosphate synthase"/>
    <property type="match status" value="1"/>
</dbReference>
<dbReference type="GO" id="GO:0009229">
    <property type="term" value="P:thiamine diphosphate biosynthetic process"/>
    <property type="evidence" value="ECO:0007669"/>
    <property type="project" value="UniProtKB-UniRule"/>
</dbReference>
<dbReference type="KEGG" id="vgo:GJW-30_1_02208"/>
<keyword evidence="3 9" id="KW-0479">Metal-binding</keyword>
<evidence type="ECO:0000256" key="10">
    <source>
        <dbReference type="RuleBase" id="RU003826"/>
    </source>
</evidence>
<comment type="pathway">
    <text evidence="1 9 11">Cofactor biosynthesis; thiamine diphosphate biosynthesis; thiamine phosphate from 4-amino-2-methyl-5-diphosphomethylpyrimidine and 4-methyl-5-(2-phosphoethyl)-thiazole: step 1/1.</text>
</comment>
<feature type="binding site" evidence="9">
    <location>
        <begin position="207"/>
        <end position="208"/>
    </location>
    <ligand>
        <name>2-[(2R,5Z)-2-carboxy-4-methylthiazol-5(2H)-ylidene]ethyl phosphate</name>
        <dbReference type="ChEBI" id="CHEBI:62899"/>
    </ligand>
</feature>
<keyword evidence="5 9" id="KW-0784">Thiamine biosynthesis</keyword>
<feature type="binding site" evidence="9">
    <location>
        <position position="153"/>
    </location>
    <ligand>
        <name>4-amino-2-methyl-5-(diphosphooxymethyl)pyrimidine</name>
        <dbReference type="ChEBI" id="CHEBI:57841"/>
    </ligand>
</feature>
<dbReference type="PANTHER" id="PTHR20857:SF23">
    <property type="entry name" value="THIAMINE BIOSYNTHETIC BIFUNCTIONAL ENZYME"/>
    <property type="match status" value="1"/>
</dbReference>
<dbReference type="CDD" id="cd00564">
    <property type="entry name" value="TMP_TenI"/>
    <property type="match status" value="1"/>
</dbReference>
<evidence type="ECO:0000256" key="2">
    <source>
        <dbReference type="ARBA" id="ARBA00022679"/>
    </source>
</evidence>
<dbReference type="NCBIfam" id="TIGR00693">
    <property type="entry name" value="thiE"/>
    <property type="match status" value="1"/>
</dbReference>
<evidence type="ECO:0000256" key="6">
    <source>
        <dbReference type="ARBA" id="ARBA00047334"/>
    </source>
</evidence>